<protein>
    <submittedName>
        <fullName evidence="2">Putative nad dependent epimerase dehydratase family protein</fullName>
    </submittedName>
</protein>
<dbReference type="OMA" id="PQTAWLN"/>
<dbReference type="EMBL" id="JNVN01000604">
    <property type="protein sequence ID" value="KHJ34952.1"/>
    <property type="molecule type" value="Genomic_DNA"/>
</dbReference>
<dbReference type="PANTHER" id="PTHR43245">
    <property type="entry name" value="BIFUNCTIONAL POLYMYXIN RESISTANCE PROTEIN ARNA"/>
    <property type="match status" value="1"/>
</dbReference>
<feature type="domain" description="NAD-dependent epimerase/dehydratase" evidence="1">
    <location>
        <begin position="7"/>
        <end position="237"/>
    </location>
</feature>
<keyword evidence="3" id="KW-1185">Reference proteome</keyword>
<dbReference type="Pfam" id="PF01370">
    <property type="entry name" value="Epimerase"/>
    <property type="match status" value="1"/>
</dbReference>
<dbReference type="Proteomes" id="UP000030854">
    <property type="component" value="Unassembled WGS sequence"/>
</dbReference>
<evidence type="ECO:0000259" key="1">
    <source>
        <dbReference type="Pfam" id="PF01370"/>
    </source>
</evidence>
<dbReference type="HOGENOM" id="CLU_045030_1_0_1"/>
<dbReference type="InterPro" id="IPR001509">
    <property type="entry name" value="Epimerase_deHydtase"/>
</dbReference>
<evidence type="ECO:0000313" key="3">
    <source>
        <dbReference type="Proteomes" id="UP000030854"/>
    </source>
</evidence>
<sequence length="377" mass="42634">MAEKPSVLIIGGMGYVGRFLALYIHQNQLASEVRLVDKKLPQLVWLAPEFDEACSNDKFMQADAGKESSLPRIFGRKNGKQWDYVFNCGGETQNSQDDEVYRARSLALSITIGKEAAKRGIKAFVELSTGAVYKSDSRPSKEDGKLKPWNQIAAFKLQAEEQLAKIDGLCLIIARIAYIYGEYTSKFAAHFLVLARVHQHFGEELKWLWTKDLKVNTVHIIDVTRALWAMADWYAVQGKPRWDEKTMGKTPIFNVVDNGDSSQGKIAELVGKIFNIKTGFHGVAINSFARLNLGGVVDDLNEKFLDPWAMLLKEAGITRPIPLTPFMEKEILKDENLTMDGSRLKTVLEFQYSYPEITEQLLQSVIDSYVRMGWWPT</sequence>
<accession>A0A0B1P8D6</accession>
<organism evidence="2 3">
    <name type="scientific">Uncinula necator</name>
    <name type="common">Grape powdery mildew</name>
    <dbReference type="NCBI Taxonomy" id="52586"/>
    <lineage>
        <taxon>Eukaryota</taxon>
        <taxon>Fungi</taxon>
        <taxon>Dikarya</taxon>
        <taxon>Ascomycota</taxon>
        <taxon>Pezizomycotina</taxon>
        <taxon>Leotiomycetes</taxon>
        <taxon>Erysiphales</taxon>
        <taxon>Erysiphaceae</taxon>
        <taxon>Erysiphe</taxon>
    </lineage>
</organism>
<name>A0A0B1P8D6_UNCNE</name>
<dbReference type="STRING" id="52586.A0A0B1P8D6"/>
<dbReference type="PANTHER" id="PTHR43245:SF11">
    <property type="entry name" value="LD23561P"/>
    <property type="match status" value="1"/>
</dbReference>
<dbReference type="InterPro" id="IPR050177">
    <property type="entry name" value="Lipid_A_modif_metabolic_enz"/>
</dbReference>
<dbReference type="InterPro" id="IPR036291">
    <property type="entry name" value="NAD(P)-bd_dom_sf"/>
</dbReference>
<gene>
    <name evidence="2" type="ORF">EV44_g3009</name>
</gene>
<dbReference type="SUPFAM" id="SSF51735">
    <property type="entry name" value="NAD(P)-binding Rossmann-fold domains"/>
    <property type="match status" value="1"/>
</dbReference>
<dbReference type="OrthoDB" id="16464at2759"/>
<dbReference type="AlphaFoldDB" id="A0A0B1P8D6"/>
<proteinExistence type="predicted"/>
<dbReference type="Gene3D" id="3.40.50.720">
    <property type="entry name" value="NAD(P)-binding Rossmann-like Domain"/>
    <property type="match status" value="1"/>
</dbReference>
<comment type="caution">
    <text evidence="2">The sequence shown here is derived from an EMBL/GenBank/DDBJ whole genome shotgun (WGS) entry which is preliminary data.</text>
</comment>
<evidence type="ECO:0000313" key="2">
    <source>
        <dbReference type="EMBL" id="KHJ34952.1"/>
    </source>
</evidence>
<reference evidence="2 3" key="1">
    <citation type="journal article" date="2014" name="BMC Genomics">
        <title>Adaptive genomic structural variation in the grape powdery mildew pathogen, Erysiphe necator.</title>
        <authorList>
            <person name="Jones L."/>
            <person name="Riaz S."/>
            <person name="Morales-Cruz A."/>
            <person name="Amrine K.C."/>
            <person name="McGuire B."/>
            <person name="Gubler W.D."/>
            <person name="Walker M.A."/>
            <person name="Cantu D."/>
        </authorList>
    </citation>
    <scope>NUCLEOTIDE SEQUENCE [LARGE SCALE GENOMIC DNA]</scope>
    <source>
        <strain evidence="3">c</strain>
    </source>
</reference>